<dbReference type="PANTHER" id="PTHR43156:SF2">
    <property type="entry name" value="STAGE II SPORULATION PROTEIN E"/>
    <property type="match status" value="1"/>
</dbReference>
<dbReference type="Proteomes" id="UP000291822">
    <property type="component" value="Unassembled WGS sequence"/>
</dbReference>
<dbReference type="CDD" id="cd16936">
    <property type="entry name" value="HATPase_RsbW-like"/>
    <property type="match status" value="1"/>
</dbReference>
<gene>
    <name evidence="8" type="ORF">EZM97_29170</name>
</gene>
<dbReference type="InterPro" id="IPR052016">
    <property type="entry name" value="Bact_Sigma-Reg"/>
</dbReference>
<evidence type="ECO:0000256" key="6">
    <source>
        <dbReference type="SAM" id="Phobius"/>
    </source>
</evidence>
<dbReference type="Gene3D" id="6.10.340.10">
    <property type="match status" value="1"/>
</dbReference>
<dbReference type="GO" id="GO:0016020">
    <property type="term" value="C:membrane"/>
    <property type="evidence" value="ECO:0007669"/>
    <property type="project" value="UniProtKB-SubCell"/>
</dbReference>
<keyword evidence="4" id="KW-0418">Kinase</keyword>
<dbReference type="AlphaFoldDB" id="A0A4R0YF11"/>
<dbReference type="GO" id="GO:0007165">
    <property type="term" value="P:signal transduction"/>
    <property type="evidence" value="ECO:0007669"/>
    <property type="project" value="InterPro"/>
</dbReference>
<dbReference type="SMART" id="SM00331">
    <property type="entry name" value="PP2C_SIG"/>
    <property type="match status" value="1"/>
</dbReference>
<dbReference type="InterPro" id="IPR036457">
    <property type="entry name" value="PPM-type-like_dom_sf"/>
</dbReference>
<evidence type="ECO:0000313" key="9">
    <source>
        <dbReference type="Proteomes" id="UP000291822"/>
    </source>
</evidence>
<proteinExistence type="predicted"/>
<dbReference type="CDD" id="cd18774">
    <property type="entry name" value="PDC2_HK_sensor"/>
    <property type="match status" value="1"/>
</dbReference>
<organism evidence="8 9">
    <name type="scientific">Dyella soli</name>
    <dbReference type="NCBI Taxonomy" id="522319"/>
    <lineage>
        <taxon>Bacteria</taxon>
        <taxon>Pseudomonadati</taxon>
        <taxon>Pseudomonadota</taxon>
        <taxon>Gammaproteobacteria</taxon>
        <taxon>Lysobacterales</taxon>
        <taxon>Rhodanobacteraceae</taxon>
        <taxon>Dyella</taxon>
    </lineage>
</organism>
<keyword evidence="9" id="KW-1185">Reference proteome</keyword>
<dbReference type="RefSeq" id="WP_131411414.1">
    <property type="nucleotide sequence ID" value="NZ_SJTG01000005.1"/>
</dbReference>
<dbReference type="PROSITE" id="PS50885">
    <property type="entry name" value="HAMP"/>
    <property type="match status" value="1"/>
</dbReference>
<dbReference type="InterPro" id="IPR003594">
    <property type="entry name" value="HATPase_dom"/>
</dbReference>
<evidence type="ECO:0000259" key="7">
    <source>
        <dbReference type="PROSITE" id="PS50885"/>
    </source>
</evidence>
<dbReference type="Pfam" id="PF13581">
    <property type="entry name" value="HATPase_c_2"/>
    <property type="match status" value="1"/>
</dbReference>
<keyword evidence="3" id="KW-0808">Transferase</keyword>
<dbReference type="SUPFAM" id="SSF55874">
    <property type="entry name" value="ATPase domain of HSP90 chaperone/DNA topoisomerase II/histidine kinase"/>
    <property type="match status" value="1"/>
</dbReference>
<dbReference type="InterPro" id="IPR003660">
    <property type="entry name" value="HAMP_dom"/>
</dbReference>
<evidence type="ECO:0000256" key="1">
    <source>
        <dbReference type="ARBA" id="ARBA00004370"/>
    </source>
</evidence>
<protein>
    <submittedName>
        <fullName evidence="8">HAMP domain-containing protein</fullName>
    </submittedName>
</protein>
<dbReference type="Pfam" id="PF07228">
    <property type="entry name" value="SpoIIE"/>
    <property type="match status" value="1"/>
</dbReference>
<name>A0A4R0YF11_9GAMM</name>
<dbReference type="SMART" id="SM00304">
    <property type="entry name" value="HAMP"/>
    <property type="match status" value="1"/>
</dbReference>
<keyword evidence="2" id="KW-0597">Phosphoprotein</keyword>
<keyword evidence="6" id="KW-1133">Transmembrane helix</keyword>
<dbReference type="Gene3D" id="3.60.40.10">
    <property type="entry name" value="PPM-type phosphatase domain"/>
    <property type="match status" value="1"/>
</dbReference>
<evidence type="ECO:0000256" key="3">
    <source>
        <dbReference type="ARBA" id="ARBA00022679"/>
    </source>
</evidence>
<dbReference type="CDD" id="cd06225">
    <property type="entry name" value="HAMP"/>
    <property type="match status" value="1"/>
</dbReference>
<dbReference type="GO" id="GO:0016301">
    <property type="term" value="F:kinase activity"/>
    <property type="evidence" value="ECO:0007669"/>
    <property type="project" value="UniProtKB-KW"/>
</dbReference>
<keyword evidence="6" id="KW-0472">Membrane</keyword>
<dbReference type="SUPFAM" id="SSF81606">
    <property type="entry name" value="PP2C-like"/>
    <property type="match status" value="1"/>
</dbReference>
<feature type="transmembrane region" description="Helical" evidence="6">
    <location>
        <begin position="290"/>
        <end position="311"/>
    </location>
</feature>
<dbReference type="InterPro" id="IPR001932">
    <property type="entry name" value="PPM-type_phosphatase-like_dom"/>
</dbReference>
<dbReference type="Gene3D" id="3.30.450.20">
    <property type="entry name" value="PAS domain"/>
    <property type="match status" value="1"/>
</dbReference>
<dbReference type="SUPFAM" id="SSF158472">
    <property type="entry name" value="HAMP domain-like"/>
    <property type="match status" value="1"/>
</dbReference>
<dbReference type="PANTHER" id="PTHR43156">
    <property type="entry name" value="STAGE II SPORULATION PROTEIN E-RELATED"/>
    <property type="match status" value="1"/>
</dbReference>
<dbReference type="GO" id="GO:0016791">
    <property type="term" value="F:phosphatase activity"/>
    <property type="evidence" value="ECO:0007669"/>
    <property type="project" value="TreeGrafter"/>
</dbReference>
<sequence length="778" mass="84754">MVLRSIASRLSLWVLAGAALVLAVAGGLLFYQVSAQILQQSHDEATALASEAGNRIEQRLARVADTTRILAAVIEPRPDDAERMLRQAMAQDGDLSGLAAVFVPTATDALASPFVSRLDDGSLASRDMRRDPRPYWEASWFLAGLSCRQGCWQRHFYSQSRKRELINFSVALASDGRPMGLVNADVTLDWLNSTLQALKKPPGAYAFVLDEGGAYLAHDNPAMVGQRGGPGLLAALAQHDAARVRLAVAQNPKAKGKPVWIYFVPIEGTHWRFGLAVPEEMIYAGVRETFIDGLALGLPALLALAVTILLITRRTLAPLATLTERAEQVARGALTFELPAVGRPDEVGRLTLAFDRMRTELALHLAELTRHAREQQRLASELEIAHQIQTALLPAEHYVDAHCRNFELHALLRPARAVGGDFYSYFMLDEQRFCVMVGDVSDKGIPAALFMARTITLAKALAPRARSPQQLLAALNRELCRNNDSCMFVSVLCGMLDTANGELVMASAGHEPPVLCDALGARLIELETGAALGLHEDASYPPQSSRLQAGQTLLMYTDGITEATDTTLQMYGTERMLACLSQLPSRSAANLADGLLAEVDRFAADAGQADDITVLALSWHHALNEGNLPMLDLTIHASIDHVFDTLERCDASLRANGVAPGLREDIRLVLEELMVNMVHHGRLHDAGDSIDLHMRLTDGLLMIDLDHDGRPFDPLQAPAPTLTGDIADPDEVGGLGIHLIRAMAGELSYSHDEQGNHLQLRFLHPARTESRHDAQPEH</sequence>
<dbReference type="InterPro" id="IPR036890">
    <property type="entry name" value="HATPase_C_sf"/>
</dbReference>
<dbReference type="EMBL" id="SJTG01000005">
    <property type="protein sequence ID" value="TCI06713.1"/>
    <property type="molecule type" value="Genomic_DNA"/>
</dbReference>
<comment type="caution">
    <text evidence="8">The sequence shown here is derived from an EMBL/GenBank/DDBJ whole genome shotgun (WGS) entry which is preliminary data.</text>
</comment>
<evidence type="ECO:0000256" key="4">
    <source>
        <dbReference type="ARBA" id="ARBA00022777"/>
    </source>
</evidence>
<dbReference type="Pfam" id="PF00672">
    <property type="entry name" value="HAMP"/>
    <property type="match status" value="1"/>
</dbReference>
<accession>A0A4R0YF11</accession>
<evidence type="ECO:0000256" key="2">
    <source>
        <dbReference type="ARBA" id="ARBA00022553"/>
    </source>
</evidence>
<evidence type="ECO:0000256" key="5">
    <source>
        <dbReference type="ARBA" id="ARBA00022801"/>
    </source>
</evidence>
<keyword evidence="6" id="KW-0812">Transmembrane</keyword>
<comment type="subcellular location">
    <subcellularLocation>
        <location evidence="1">Membrane</location>
    </subcellularLocation>
</comment>
<feature type="domain" description="HAMP" evidence="7">
    <location>
        <begin position="313"/>
        <end position="366"/>
    </location>
</feature>
<reference evidence="8 9" key="1">
    <citation type="submission" date="2019-02" db="EMBL/GenBank/DDBJ databases">
        <title>Dyella amyloliquefaciens sp. nov., isolated from forest soil.</title>
        <authorList>
            <person name="Gao Z.-H."/>
            <person name="Qiu L.-H."/>
        </authorList>
    </citation>
    <scope>NUCLEOTIDE SEQUENCE [LARGE SCALE GENOMIC DNA]</scope>
    <source>
        <strain evidence="8 9">KACC 12747</strain>
    </source>
</reference>
<dbReference type="Gene3D" id="3.30.565.10">
    <property type="entry name" value="Histidine kinase-like ATPase, C-terminal domain"/>
    <property type="match status" value="1"/>
</dbReference>
<keyword evidence="5" id="KW-0378">Hydrolase</keyword>
<evidence type="ECO:0000313" key="8">
    <source>
        <dbReference type="EMBL" id="TCI06713.1"/>
    </source>
</evidence>